<dbReference type="Pfam" id="PF08761">
    <property type="entry name" value="dUTPase_2"/>
    <property type="match status" value="2"/>
</dbReference>
<organism evidence="1 2">
    <name type="scientific">Lysinibacillus boronitolerans JCM 21713 = 10a = NBRC 103108</name>
    <dbReference type="NCBI Taxonomy" id="1294264"/>
    <lineage>
        <taxon>Bacteria</taxon>
        <taxon>Bacillati</taxon>
        <taxon>Bacillota</taxon>
        <taxon>Bacilli</taxon>
        <taxon>Bacillales</taxon>
        <taxon>Bacillaceae</taxon>
        <taxon>Lysinibacillus</taxon>
    </lineage>
</organism>
<dbReference type="CDD" id="cd11527">
    <property type="entry name" value="NTP-PPase_dUTPase"/>
    <property type="match status" value="1"/>
</dbReference>
<dbReference type="Gene3D" id="1.10.4010.10">
    <property type="entry name" value="Type II deoxyuridine triphosphatase"/>
    <property type="match status" value="1"/>
</dbReference>
<sequence>MNLTKLFKTQAALDEHIMQEHPELRGQNNLDWKLLALQVELGECANEWRGFKKWSKDQKPRTVKRIETEWDDDGTPTEWDVYQDVNPLLEEYVDCLHFILSIGLEIDTKTTVDWDDIEFFETDITEQFIEITSRILELRSWESSDTWAGLFSEFYILGKMLGFTWDEVETAYFTKNAENHRRQTNGY</sequence>
<reference evidence="1 2" key="1">
    <citation type="submission" date="2014-02" db="EMBL/GenBank/DDBJ databases">
        <title>Draft genome sequence of Lysinibacillus boronitolerans NBRC 103108.</title>
        <authorList>
            <person name="Zhang F."/>
            <person name="Wang G."/>
            <person name="Zhang L."/>
        </authorList>
    </citation>
    <scope>NUCLEOTIDE SEQUENCE [LARGE SCALE GENOMIC DNA]</scope>
    <source>
        <strain evidence="1 2">NBRC 103108</strain>
    </source>
</reference>
<dbReference type="InterPro" id="IPR014871">
    <property type="entry name" value="dUTPase/dCTP_pyrophosphatase"/>
</dbReference>
<dbReference type="EMBL" id="JPVR01000055">
    <property type="protein sequence ID" value="KGR88853.1"/>
    <property type="molecule type" value="Genomic_DNA"/>
</dbReference>
<dbReference type="PIRSF" id="PIRSF030140">
    <property type="entry name" value="UCP030140"/>
    <property type="match status" value="1"/>
</dbReference>
<protein>
    <recommendedName>
        <fullName evidence="3">dUTPase</fullName>
    </recommendedName>
</protein>
<evidence type="ECO:0000313" key="2">
    <source>
        <dbReference type="Proteomes" id="UP000030487"/>
    </source>
</evidence>
<evidence type="ECO:0000313" key="1">
    <source>
        <dbReference type="EMBL" id="KGR88853.1"/>
    </source>
</evidence>
<gene>
    <name evidence="1" type="ORF">CD31_02410</name>
</gene>
<dbReference type="InterPro" id="IPR016947">
    <property type="entry name" value="UCP030140"/>
</dbReference>
<dbReference type="RefSeq" id="WP_036075508.1">
    <property type="nucleotide sequence ID" value="NZ_AVCW01000027.1"/>
</dbReference>
<dbReference type="SUPFAM" id="SSF101386">
    <property type="entry name" value="all-alpha NTP pyrophosphatases"/>
    <property type="match status" value="1"/>
</dbReference>
<accession>A0ABR4Y473</accession>
<name>A0ABR4Y473_9BACI</name>
<evidence type="ECO:0008006" key="3">
    <source>
        <dbReference type="Google" id="ProtNLM"/>
    </source>
</evidence>
<keyword evidence="2" id="KW-1185">Reference proteome</keyword>
<comment type="caution">
    <text evidence="1">The sequence shown here is derived from an EMBL/GenBank/DDBJ whole genome shotgun (WGS) entry which is preliminary data.</text>
</comment>
<proteinExistence type="predicted"/>
<dbReference type="Proteomes" id="UP000030487">
    <property type="component" value="Unassembled WGS sequence"/>
</dbReference>